<comment type="caution">
    <text evidence="1">The sequence shown here is derived from an EMBL/GenBank/DDBJ whole genome shotgun (WGS) entry which is preliminary data.</text>
</comment>
<gene>
    <name evidence="1" type="ORF">PIB30_086845</name>
</gene>
<organism evidence="1 2">
    <name type="scientific">Stylosanthes scabra</name>
    <dbReference type="NCBI Taxonomy" id="79078"/>
    <lineage>
        <taxon>Eukaryota</taxon>
        <taxon>Viridiplantae</taxon>
        <taxon>Streptophyta</taxon>
        <taxon>Embryophyta</taxon>
        <taxon>Tracheophyta</taxon>
        <taxon>Spermatophyta</taxon>
        <taxon>Magnoliopsida</taxon>
        <taxon>eudicotyledons</taxon>
        <taxon>Gunneridae</taxon>
        <taxon>Pentapetalae</taxon>
        <taxon>rosids</taxon>
        <taxon>fabids</taxon>
        <taxon>Fabales</taxon>
        <taxon>Fabaceae</taxon>
        <taxon>Papilionoideae</taxon>
        <taxon>50 kb inversion clade</taxon>
        <taxon>dalbergioids sensu lato</taxon>
        <taxon>Dalbergieae</taxon>
        <taxon>Pterocarpus clade</taxon>
        <taxon>Stylosanthes</taxon>
    </lineage>
</organism>
<protein>
    <submittedName>
        <fullName evidence="1">Uncharacterized protein</fullName>
    </submittedName>
</protein>
<evidence type="ECO:0000313" key="2">
    <source>
        <dbReference type="Proteomes" id="UP001341840"/>
    </source>
</evidence>
<proteinExistence type="predicted"/>
<accession>A0ABU6YW19</accession>
<name>A0ABU6YW19_9FABA</name>
<dbReference type="Proteomes" id="UP001341840">
    <property type="component" value="Unassembled WGS sequence"/>
</dbReference>
<keyword evidence="2" id="KW-1185">Reference proteome</keyword>
<sequence>MAKSVEGWSVFLQDGFLQKPWKGQAVFVGLVHEKSVGGVPRFLRCLGKKQRIRGRVPWFSKKVSASHGSYGMGLSVQLDDIMTRDVIG</sequence>
<dbReference type="EMBL" id="JASCZI010243160">
    <property type="protein sequence ID" value="MED6212783.1"/>
    <property type="molecule type" value="Genomic_DNA"/>
</dbReference>
<evidence type="ECO:0000313" key="1">
    <source>
        <dbReference type="EMBL" id="MED6212783.1"/>
    </source>
</evidence>
<feature type="non-terminal residue" evidence="1">
    <location>
        <position position="88"/>
    </location>
</feature>
<reference evidence="1 2" key="1">
    <citation type="journal article" date="2023" name="Plants (Basel)">
        <title>Bridging the Gap: Combining Genomics and Transcriptomics Approaches to Understand Stylosanthes scabra, an Orphan Legume from the Brazilian Caatinga.</title>
        <authorList>
            <person name="Ferreira-Neto J.R.C."/>
            <person name="da Silva M.D."/>
            <person name="Binneck E."/>
            <person name="de Melo N.F."/>
            <person name="da Silva R.H."/>
            <person name="de Melo A.L.T.M."/>
            <person name="Pandolfi V."/>
            <person name="Bustamante F.O."/>
            <person name="Brasileiro-Vidal A.C."/>
            <person name="Benko-Iseppon A.M."/>
        </authorList>
    </citation>
    <scope>NUCLEOTIDE SEQUENCE [LARGE SCALE GENOMIC DNA]</scope>
    <source>
        <tissue evidence="1">Leaves</tissue>
    </source>
</reference>